<reference evidence="1 2" key="1">
    <citation type="submission" date="2013-02" db="EMBL/GenBank/DDBJ databases">
        <authorList>
            <person name="Lukaszewicz M."/>
            <person name="Biegalska A."/>
            <person name="Krasowska A."/>
        </authorList>
    </citation>
    <scope>NUCLEOTIDE SEQUENCE [LARGE SCALE GENOMIC DNA]</scope>
</reference>
<sequence length="116" mass="13603">MGDIVDFKQTQTPNLYIVDDFKVILAFSEDEASKFYKEEEMIDYNPSVVLLDDNKELNVIKSGKVEVILWKREPRFPEQLSFNLTVREFISKDLKRFKVPSSIDILEDRGAEVLKR</sequence>
<keyword evidence="2" id="KW-1185">Reference proteome</keyword>
<gene>
    <name evidence="1" type="ORF">SIOphi_00300</name>
</gene>
<name>R4JEY3_9CAUD</name>
<protein>
    <submittedName>
        <fullName evidence="1">Uncharacterized protein</fullName>
    </submittedName>
</protein>
<proteinExistence type="predicted"/>
<evidence type="ECO:0000313" key="1">
    <source>
        <dbReference type="EMBL" id="AGK86868.1"/>
    </source>
</evidence>
<evidence type="ECO:0000313" key="2">
    <source>
        <dbReference type="Proteomes" id="UP000258501"/>
    </source>
</evidence>
<dbReference type="Proteomes" id="UP000258501">
    <property type="component" value="Segment"/>
</dbReference>
<organism evidence="1 2">
    <name type="scientific">Bacillus phage SIOphi</name>
    <dbReference type="NCBI Taxonomy" id="1285382"/>
    <lineage>
        <taxon>Viruses</taxon>
        <taxon>Duplodnaviria</taxon>
        <taxon>Heunggongvirae</taxon>
        <taxon>Uroviricota</taxon>
        <taxon>Caudoviricetes</taxon>
        <taxon>Herelleviridae</taxon>
        <taxon>Bastillevirinae</taxon>
        <taxon>Siophivirus</taxon>
        <taxon>Siophivirus SIOphi</taxon>
    </lineage>
</organism>
<dbReference type="EMBL" id="KC699836">
    <property type="protein sequence ID" value="AGK86868.1"/>
    <property type="molecule type" value="Genomic_DNA"/>
</dbReference>
<accession>R4JEY3</accession>